<dbReference type="GO" id="GO:0007165">
    <property type="term" value="P:signal transduction"/>
    <property type="evidence" value="ECO:0007669"/>
    <property type="project" value="UniProtKB-KW"/>
</dbReference>
<proteinExistence type="inferred from homology"/>
<gene>
    <name evidence="14" type="ORF">C9I98_07105</name>
</gene>
<feature type="domain" description="T-SNARE coiled-coil homology" evidence="12">
    <location>
        <begin position="462"/>
        <end position="524"/>
    </location>
</feature>
<feature type="domain" description="Methyl-accepting transducer" evidence="11">
    <location>
        <begin position="275"/>
        <end position="511"/>
    </location>
</feature>
<evidence type="ECO:0000259" key="11">
    <source>
        <dbReference type="PROSITE" id="PS50111"/>
    </source>
</evidence>
<dbReference type="Pfam" id="PF00672">
    <property type="entry name" value="HAMP"/>
    <property type="match status" value="1"/>
</dbReference>
<protein>
    <submittedName>
        <fullName evidence="14">Methyl-accepting chemotaxis protein</fullName>
    </submittedName>
</protein>
<keyword evidence="2" id="KW-0997">Cell inner membrane</keyword>
<dbReference type="FunFam" id="1.10.287.950:FF:000001">
    <property type="entry name" value="Methyl-accepting chemotaxis sensory transducer"/>
    <property type="match status" value="1"/>
</dbReference>
<dbReference type="SUPFAM" id="SSF58104">
    <property type="entry name" value="Methyl-accepting chemotaxis protein (MCP) signaling domain"/>
    <property type="match status" value="1"/>
</dbReference>
<keyword evidence="4 10" id="KW-1133">Transmembrane helix</keyword>
<evidence type="ECO:0000256" key="2">
    <source>
        <dbReference type="ARBA" id="ARBA00022519"/>
    </source>
</evidence>
<evidence type="ECO:0000259" key="13">
    <source>
        <dbReference type="PROSITE" id="PS50885"/>
    </source>
</evidence>
<feature type="region of interest" description="Disordered" evidence="9">
    <location>
        <begin position="290"/>
        <end position="343"/>
    </location>
</feature>
<feature type="transmembrane region" description="Helical" evidence="10">
    <location>
        <begin position="191"/>
        <end position="213"/>
    </location>
</feature>
<dbReference type="SMART" id="SM00283">
    <property type="entry name" value="MA"/>
    <property type="match status" value="1"/>
</dbReference>
<dbReference type="PROSITE" id="PS50111">
    <property type="entry name" value="CHEMOTAXIS_TRANSDUC_2"/>
    <property type="match status" value="1"/>
</dbReference>
<evidence type="ECO:0000256" key="4">
    <source>
        <dbReference type="ARBA" id="ARBA00022989"/>
    </source>
</evidence>
<feature type="compositionally biased region" description="Polar residues" evidence="9">
    <location>
        <begin position="333"/>
        <end position="343"/>
    </location>
</feature>
<evidence type="ECO:0000256" key="9">
    <source>
        <dbReference type="SAM" id="MobiDB-lite"/>
    </source>
</evidence>
<evidence type="ECO:0000313" key="14">
    <source>
        <dbReference type="EMBL" id="PSW20613.1"/>
    </source>
</evidence>
<dbReference type="InterPro" id="IPR004089">
    <property type="entry name" value="MCPsignal_dom"/>
</dbReference>
<dbReference type="SMART" id="SM00304">
    <property type="entry name" value="HAMP"/>
    <property type="match status" value="1"/>
</dbReference>
<accession>A0A2T3NWF3</accession>
<sequence>MSWFYNLSFRWKFTTPIFLVVFIFSFMFTLVFFVSNDQAKVNAILNGQVKPVLKEMDEGYRDLYQIVTAGQDILLADGDETLIRQAQALYADDSPKALERIIAGQQLVNSGFIANSNSQTLSQLETIFVRWIESYRFMVENPQLAADYYERHRQAIGADFEDMVRLFKEVKADIELAETDLALALEEEVKLATIVIEVGMVLALVLSLFVAWFTSGMLIKPLQRLSDTMHDIARGDGDLTQRISVESKDEIGQLGEAFNGFITTIHRTISEVSSTLVAVQSSTQHIQAETQGVRGNASSQQEESAQVATAVHEMSATSDNVSNHARDAAEASQHASNESNTAQSVLGDAVSSIHQLADDIDASSKVISELEHDVGNIASILDVIRGIADQTNLLALNAAIEAARAGEQGRGFAVVADEVRSLASKTQASTGEIQAMIERLQSGAKEAVIAMESSRASGGSTVAQANTANESLQAISHSINVINEMNLQIATAAAQQSQVSEEINQNVQHIADMSQDVVAQVESTEMAFDNLAVQCQQLSAQIGLFRI</sequence>
<evidence type="ECO:0000259" key="12">
    <source>
        <dbReference type="PROSITE" id="PS50192"/>
    </source>
</evidence>
<dbReference type="PANTHER" id="PTHR32089:SF119">
    <property type="entry name" value="METHYL-ACCEPTING CHEMOTAXIS PROTEIN CTPL"/>
    <property type="match status" value="1"/>
</dbReference>
<feature type="domain" description="HAMP" evidence="13">
    <location>
        <begin position="216"/>
        <end position="270"/>
    </location>
</feature>
<dbReference type="AlphaFoldDB" id="A0A2T3NWF3"/>
<keyword evidence="15" id="KW-1185">Reference proteome</keyword>
<evidence type="ECO:0000256" key="6">
    <source>
        <dbReference type="ARBA" id="ARBA00023224"/>
    </source>
</evidence>
<dbReference type="PANTHER" id="PTHR32089">
    <property type="entry name" value="METHYL-ACCEPTING CHEMOTAXIS PROTEIN MCPB"/>
    <property type="match status" value="1"/>
</dbReference>
<dbReference type="EMBL" id="PYMA01000003">
    <property type="protein sequence ID" value="PSW20613.1"/>
    <property type="molecule type" value="Genomic_DNA"/>
</dbReference>
<keyword evidence="2" id="KW-1003">Cell membrane</keyword>
<comment type="caution">
    <text evidence="14">The sequence shown here is derived from an EMBL/GenBank/DDBJ whole genome shotgun (WGS) entry which is preliminary data.</text>
</comment>
<dbReference type="PROSITE" id="PS50192">
    <property type="entry name" value="T_SNARE"/>
    <property type="match status" value="1"/>
</dbReference>
<dbReference type="GO" id="GO:0005886">
    <property type="term" value="C:plasma membrane"/>
    <property type="evidence" value="ECO:0007669"/>
    <property type="project" value="UniProtKB-SubCell"/>
</dbReference>
<comment type="similarity">
    <text evidence="7">Belongs to the methyl-accepting chemotaxis (MCP) protein family.</text>
</comment>
<evidence type="ECO:0000256" key="7">
    <source>
        <dbReference type="ARBA" id="ARBA00029447"/>
    </source>
</evidence>
<evidence type="ECO:0000256" key="8">
    <source>
        <dbReference type="PROSITE-ProRule" id="PRU00284"/>
    </source>
</evidence>
<evidence type="ECO:0000313" key="15">
    <source>
        <dbReference type="Proteomes" id="UP000241771"/>
    </source>
</evidence>
<feature type="transmembrane region" description="Helical" evidence="10">
    <location>
        <begin position="13"/>
        <end position="34"/>
    </location>
</feature>
<dbReference type="CDD" id="cd06225">
    <property type="entry name" value="HAMP"/>
    <property type="match status" value="1"/>
</dbReference>
<dbReference type="Pfam" id="PF00015">
    <property type="entry name" value="MCPsignal"/>
    <property type="match status" value="1"/>
</dbReference>
<dbReference type="InterPro" id="IPR000727">
    <property type="entry name" value="T_SNARE_dom"/>
</dbReference>
<name>A0A2T3NWF3_9GAMM</name>
<organism evidence="14 15">
    <name type="scientific">Photobacterium sanctipauli</name>
    <dbReference type="NCBI Taxonomy" id="1342794"/>
    <lineage>
        <taxon>Bacteria</taxon>
        <taxon>Pseudomonadati</taxon>
        <taxon>Pseudomonadota</taxon>
        <taxon>Gammaproteobacteria</taxon>
        <taxon>Vibrionales</taxon>
        <taxon>Vibrionaceae</taxon>
        <taxon>Photobacterium</taxon>
    </lineage>
</organism>
<evidence type="ECO:0000256" key="5">
    <source>
        <dbReference type="ARBA" id="ARBA00023136"/>
    </source>
</evidence>
<evidence type="ECO:0000256" key="1">
    <source>
        <dbReference type="ARBA" id="ARBA00004429"/>
    </source>
</evidence>
<dbReference type="InterPro" id="IPR003660">
    <property type="entry name" value="HAMP_dom"/>
</dbReference>
<reference evidence="14 15" key="1">
    <citation type="submission" date="2018-01" db="EMBL/GenBank/DDBJ databases">
        <title>Whole genome sequencing of Histamine producing bacteria.</title>
        <authorList>
            <person name="Butler K."/>
        </authorList>
    </citation>
    <scope>NUCLEOTIDE SEQUENCE [LARGE SCALE GENOMIC DNA]</scope>
    <source>
        <strain evidence="14 15">DSM 100436</strain>
    </source>
</reference>
<evidence type="ECO:0000256" key="3">
    <source>
        <dbReference type="ARBA" id="ARBA00022692"/>
    </source>
</evidence>
<feature type="compositionally biased region" description="Polar residues" evidence="9">
    <location>
        <begin position="296"/>
        <end position="307"/>
    </location>
</feature>
<keyword evidence="6 8" id="KW-0807">Transducer</keyword>
<dbReference type="Gene3D" id="1.10.287.950">
    <property type="entry name" value="Methyl-accepting chemotaxis protein"/>
    <property type="match status" value="1"/>
</dbReference>
<evidence type="ECO:0000256" key="10">
    <source>
        <dbReference type="SAM" id="Phobius"/>
    </source>
</evidence>
<dbReference type="CDD" id="cd11386">
    <property type="entry name" value="MCP_signal"/>
    <property type="match status" value="1"/>
</dbReference>
<dbReference type="Proteomes" id="UP000241771">
    <property type="component" value="Unassembled WGS sequence"/>
</dbReference>
<dbReference type="GO" id="GO:0006935">
    <property type="term" value="P:chemotaxis"/>
    <property type="evidence" value="ECO:0007669"/>
    <property type="project" value="UniProtKB-ARBA"/>
</dbReference>
<keyword evidence="5 10" id="KW-0472">Membrane</keyword>
<keyword evidence="3 10" id="KW-0812">Transmembrane</keyword>
<comment type="subcellular location">
    <subcellularLocation>
        <location evidence="1">Cell inner membrane</location>
        <topology evidence="1">Multi-pass membrane protein</topology>
    </subcellularLocation>
</comment>
<dbReference type="PROSITE" id="PS50885">
    <property type="entry name" value="HAMP"/>
    <property type="match status" value="1"/>
</dbReference>